<feature type="region of interest" description="Disordered" evidence="8">
    <location>
        <begin position="378"/>
        <end position="397"/>
    </location>
</feature>
<evidence type="ECO:0000256" key="4">
    <source>
        <dbReference type="ARBA" id="ARBA00022544"/>
    </source>
</evidence>
<evidence type="ECO:0000313" key="10">
    <source>
        <dbReference type="EMBL" id="MFD1218870.1"/>
    </source>
</evidence>
<protein>
    <submittedName>
        <fullName evidence="10">Endospore germination permease</fullName>
    </submittedName>
</protein>
<evidence type="ECO:0000256" key="1">
    <source>
        <dbReference type="ARBA" id="ARBA00004141"/>
    </source>
</evidence>
<keyword evidence="11" id="KW-1185">Reference proteome</keyword>
<dbReference type="PANTHER" id="PTHR34975:SF2">
    <property type="entry name" value="SPORE GERMINATION PROTEIN A2"/>
    <property type="match status" value="1"/>
</dbReference>
<comment type="similarity">
    <text evidence="2">Belongs to the amino acid-polyamine-organocation (APC) superfamily. Spore germination protein (SGP) (TC 2.A.3.9) family.</text>
</comment>
<dbReference type="Proteomes" id="UP001597180">
    <property type="component" value="Unassembled WGS sequence"/>
</dbReference>
<feature type="transmembrane region" description="Helical" evidence="9">
    <location>
        <begin position="129"/>
        <end position="151"/>
    </location>
</feature>
<keyword evidence="6 9" id="KW-1133">Transmembrane helix</keyword>
<dbReference type="NCBIfam" id="TIGR00912">
    <property type="entry name" value="2A0309"/>
    <property type="match status" value="1"/>
</dbReference>
<dbReference type="InterPro" id="IPR004761">
    <property type="entry name" value="Spore_GerAB"/>
</dbReference>
<dbReference type="Gene3D" id="1.20.1740.10">
    <property type="entry name" value="Amino acid/polyamine transporter I"/>
    <property type="match status" value="1"/>
</dbReference>
<evidence type="ECO:0000256" key="3">
    <source>
        <dbReference type="ARBA" id="ARBA00022448"/>
    </source>
</evidence>
<feature type="transmembrane region" description="Helical" evidence="9">
    <location>
        <begin position="163"/>
        <end position="183"/>
    </location>
</feature>
<keyword evidence="7 9" id="KW-0472">Membrane</keyword>
<feature type="transmembrane region" description="Helical" evidence="9">
    <location>
        <begin position="319"/>
        <end position="338"/>
    </location>
</feature>
<reference evidence="11" key="1">
    <citation type="journal article" date="2019" name="Int. J. Syst. Evol. Microbiol.">
        <title>The Global Catalogue of Microorganisms (GCM) 10K type strain sequencing project: providing services to taxonomists for standard genome sequencing and annotation.</title>
        <authorList>
            <consortium name="The Broad Institute Genomics Platform"/>
            <consortium name="The Broad Institute Genome Sequencing Center for Infectious Disease"/>
            <person name="Wu L."/>
            <person name="Ma J."/>
        </authorList>
    </citation>
    <scope>NUCLEOTIDE SEQUENCE [LARGE SCALE GENOMIC DNA]</scope>
    <source>
        <strain evidence="11">CCUG 53270</strain>
    </source>
</reference>
<feature type="transmembrane region" description="Helical" evidence="9">
    <location>
        <begin position="203"/>
        <end position="222"/>
    </location>
</feature>
<comment type="subcellular location">
    <subcellularLocation>
        <location evidence="1">Membrane</location>
        <topology evidence="1">Multi-pass membrane protein</topology>
    </subcellularLocation>
</comment>
<evidence type="ECO:0000256" key="5">
    <source>
        <dbReference type="ARBA" id="ARBA00022692"/>
    </source>
</evidence>
<feature type="transmembrane region" description="Helical" evidence="9">
    <location>
        <begin position="49"/>
        <end position="70"/>
    </location>
</feature>
<name>A0ABW3UEC1_9BACL</name>
<feature type="transmembrane region" description="Helical" evidence="9">
    <location>
        <begin position="350"/>
        <end position="372"/>
    </location>
</feature>
<dbReference type="PANTHER" id="PTHR34975">
    <property type="entry name" value="SPORE GERMINATION PROTEIN A2"/>
    <property type="match status" value="1"/>
</dbReference>
<proteinExistence type="inferred from homology"/>
<evidence type="ECO:0000256" key="9">
    <source>
        <dbReference type="SAM" id="Phobius"/>
    </source>
</evidence>
<dbReference type="EMBL" id="JBHTLU010000007">
    <property type="protein sequence ID" value="MFD1218870.1"/>
    <property type="molecule type" value="Genomic_DNA"/>
</dbReference>
<feature type="transmembrane region" description="Helical" evidence="9">
    <location>
        <begin position="234"/>
        <end position="257"/>
    </location>
</feature>
<keyword evidence="5 9" id="KW-0812">Transmembrane</keyword>
<comment type="caution">
    <text evidence="10">The sequence shown here is derived from an EMBL/GenBank/DDBJ whole genome shotgun (WGS) entry which is preliminary data.</text>
</comment>
<organism evidence="10 11">
    <name type="scientific">Paenibacillus vulneris</name>
    <dbReference type="NCBI Taxonomy" id="1133364"/>
    <lineage>
        <taxon>Bacteria</taxon>
        <taxon>Bacillati</taxon>
        <taxon>Bacillota</taxon>
        <taxon>Bacilli</taxon>
        <taxon>Bacillales</taxon>
        <taxon>Paenibacillaceae</taxon>
        <taxon>Paenibacillus</taxon>
    </lineage>
</organism>
<evidence type="ECO:0000256" key="6">
    <source>
        <dbReference type="ARBA" id="ARBA00022989"/>
    </source>
</evidence>
<accession>A0ABW3UEC1</accession>
<feature type="transmembrane region" description="Helical" evidence="9">
    <location>
        <begin position="21"/>
        <end position="37"/>
    </location>
</feature>
<dbReference type="RefSeq" id="WP_345591148.1">
    <property type="nucleotide sequence ID" value="NZ_BAABJG010000027.1"/>
</dbReference>
<feature type="transmembrane region" description="Helical" evidence="9">
    <location>
        <begin position="287"/>
        <end position="307"/>
    </location>
</feature>
<evidence type="ECO:0000256" key="8">
    <source>
        <dbReference type="SAM" id="MobiDB-lite"/>
    </source>
</evidence>
<evidence type="ECO:0000256" key="2">
    <source>
        <dbReference type="ARBA" id="ARBA00007998"/>
    </source>
</evidence>
<sequence>MKHNGEQENDSSNTMTVRQSSWLIASTIIGVGVLTLPRSSVHYARESGWLSTILGALLSMVAMYIIASLAKRFPYQSIVEYARQILGNSKHPAVGWILSLPVLLPYYVYWVISTAIVARIFGEVVVTTVLIRTPLEVIIISMLLVAFVFTLHDVQVLARVNEILLVIIVIPILGIALSSYQSANLENLFPMFRVSWFNFMKGVASSATSFLGFEIMLMFLAYTAATQKIIKASMWGIAIPGIVYALIVIAGTAVFGVDELELLAWPTLELVKTTQVPGLILERVESAFLGVWVAAVFTSVGNTYYAGSLLLRQMFHLKGHRLIALFHLPLFYWLAMYPPSTTKLFEYSDYLGYFGSTVAFTIPGILLLLAIIRKKGSGGKNKEAATSPQINLGGGKE</sequence>
<evidence type="ECO:0000313" key="11">
    <source>
        <dbReference type="Proteomes" id="UP001597180"/>
    </source>
</evidence>
<feature type="transmembrane region" description="Helical" evidence="9">
    <location>
        <begin position="91"/>
        <end position="109"/>
    </location>
</feature>
<gene>
    <name evidence="10" type="ORF">ACFQ4B_01955</name>
</gene>
<keyword evidence="4" id="KW-0309">Germination</keyword>
<dbReference type="Pfam" id="PF03845">
    <property type="entry name" value="Spore_permease"/>
    <property type="match status" value="1"/>
</dbReference>
<evidence type="ECO:0000256" key="7">
    <source>
        <dbReference type="ARBA" id="ARBA00023136"/>
    </source>
</evidence>
<keyword evidence="3" id="KW-0813">Transport</keyword>